<gene>
    <name evidence="1" type="ORF">CWE15_04285</name>
</gene>
<reference evidence="1 2" key="1">
    <citation type="journal article" date="2011" name="Front. Microbiol.">
        <title>Genomic signatures of strain selection and enhancement in Bacillus atrophaeus var. globigii, a historical biowarfare simulant.</title>
        <authorList>
            <person name="Gibbons H.S."/>
            <person name="Broomall S.M."/>
            <person name="McNew L.A."/>
            <person name="Daligault H."/>
            <person name="Chapman C."/>
            <person name="Bruce D."/>
            <person name="Karavis M."/>
            <person name="Krepps M."/>
            <person name="McGregor P.A."/>
            <person name="Hong C."/>
            <person name="Park K.H."/>
            <person name="Akmal A."/>
            <person name="Feldman A."/>
            <person name="Lin J.S."/>
            <person name="Chang W.E."/>
            <person name="Higgs B.W."/>
            <person name="Demirev P."/>
            <person name="Lindquist J."/>
            <person name="Liem A."/>
            <person name="Fochler E."/>
            <person name="Read T.D."/>
            <person name="Tapia R."/>
            <person name="Johnson S."/>
            <person name="Bishop-Lilly K.A."/>
            <person name="Detter C."/>
            <person name="Han C."/>
            <person name="Sozhamannan S."/>
            <person name="Rosenzweig C.N."/>
            <person name="Skowronski E.W."/>
        </authorList>
    </citation>
    <scope>NUCLEOTIDE SEQUENCE [LARGE SCALE GENOMIC DNA]</scope>
    <source>
        <strain evidence="1 2">AIT1</strain>
    </source>
</reference>
<dbReference type="EMBL" id="PIPQ01000001">
    <property type="protein sequence ID" value="RUO44399.1"/>
    <property type="molecule type" value="Genomic_DNA"/>
</dbReference>
<name>A0A432XAL3_9GAMM</name>
<sequence length="410" mass="46739">MNQALKGELMATSGHYNRAMRYALFAAGLVFLCSLFFSKAQAQASSYRWFEVEVLVFRHLDTLSDDPEHFSPRIEPISIHGAQDLITPLLAPQQTQGLIAALPLCPWVSDLPAGVGQFELAPPAPDAAFTTTPEDVFCRYQAHRIVTDHLYAPTPADPGMEVWEQTPVVYAGEGGDMEQAHGPFLMQRSALTFNQVKHQLQRRGIGKPILHTSWRQPVFTRNRSQYLRLFGGQNFTDAFDYFGRAKPEYPAALYAKQDQNMPNNVLLNPAEQQFARIQNLLEGVESGVFYFEPPTPTQQVLPEAPERPVHGLPENVWELDGLMRIYLVGNYLHIETNLNLRDPDYFLEQQSSTKDQAEAWLSGAKEEVSFLRAYNLKQLRRVISHEKHYFDHPKFGVLVEIRRTELSRRR</sequence>
<dbReference type="OrthoDB" id="5566524at2"/>
<dbReference type="InterPro" id="IPR021241">
    <property type="entry name" value="CsiV"/>
</dbReference>
<accession>A0A432XAL3</accession>
<organism evidence="1 2">
    <name type="scientific">Aliidiomarina taiwanensis</name>
    <dbReference type="NCBI Taxonomy" id="946228"/>
    <lineage>
        <taxon>Bacteria</taxon>
        <taxon>Pseudomonadati</taxon>
        <taxon>Pseudomonadota</taxon>
        <taxon>Gammaproteobacteria</taxon>
        <taxon>Alteromonadales</taxon>
        <taxon>Idiomarinaceae</taxon>
        <taxon>Aliidiomarina</taxon>
    </lineage>
</organism>
<proteinExistence type="predicted"/>
<keyword evidence="2" id="KW-1185">Reference proteome</keyword>
<dbReference type="Proteomes" id="UP000286976">
    <property type="component" value="Unassembled WGS sequence"/>
</dbReference>
<protein>
    <submittedName>
        <fullName evidence="1">Uncharacterized protein</fullName>
    </submittedName>
</protein>
<dbReference type="Pfam" id="PF10972">
    <property type="entry name" value="CsiV"/>
    <property type="match status" value="1"/>
</dbReference>
<dbReference type="AlphaFoldDB" id="A0A432XAL3"/>
<dbReference type="RefSeq" id="WP_126756803.1">
    <property type="nucleotide sequence ID" value="NZ_PIPQ01000001.1"/>
</dbReference>
<evidence type="ECO:0000313" key="2">
    <source>
        <dbReference type="Proteomes" id="UP000286976"/>
    </source>
</evidence>
<evidence type="ECO:0000313" key="1">
    <source>
        <dbReference type="EMBL" id="RUO44399.1"/>
    </source>
</evidence>
<comment type="caution">
    <text evidence="1">The sequence shown here is derived from an EMBL/GenBank/DDBJ whole genome shotgun (WGS) entry which is preliminary data.</text>
</comment>